<dbReference type="Proteomes" id="UP000777438">
    <property type="component" value="Unassembled WGS sequence"/>
</dbReference>
<feature type="region of interest" description="Disordered" evidence="1">
    <location>
        <begin position="83"/>
        <end position="107"/>
    </location>
</feature>
<proteinExistence type="predicted"/>
<dbReference type="EMBL" id="JAGPYM010000004">
    <property type="protein sequence ID" value="KAH6895665.1"/>
    <property type="molecule type" value="Genomic_DNA"/>
</dbReference>
<evidence type="ECO:0000256" key="1">
    <source>
        <dbReference type="SAM" id="MobiDB-lite"/>
    </source>
</evidence>
<evidence type="ECO:0000313" key="3">
    <source>
        <dbReference type="Proteomes" id="UP000777438"/>
    </source>
</evidence>
<feature type="compositionally biased region" description="Basic residues" evidence="1">
    <location>
        <begin position="89"/>
        <end position="103"/>
    </location>
</feature>
<organism evidence="2 3">
    <name type="scientific">Thelonectria olida</name>
    <dbReference type="NCBI Taxonomy" id="1576542"/>
    <lineage>
        <taxon>Eukaryota</taxon>
        <taxon>Fungi</taxon>
        <taxon>Dikarya</taxon>
        <taxon>Ascomycota</taxon>
        <taxon>Pezizomycotina</taxon>
        <taxon>Sordariomycetes</taxon>
        <taxon>Hypocreomycetidae</taxon>
        <taxon>Hypocreales</taxon>
        <taxon>Nectriaceae</taxon>
        <taxon>Thelonectria</taxon>
    </lineage>
</organism>
<sequence>MDRFPIIIQSGNKGIDHETLSQIKTHAMVTHLRQKAKRNAESQGAGISTSSTSPAQQSGHPGVSALSLEGSFRVVQFRPNKAMSGRIKHEPKIRRQRKSKRSRDAKAPQALAVVPLKKILSPPDVSNYCGSHPFDGIPPEISRRISQAFKHHIDSHAIESRCIHLPMHFMFTRYLLPLFFSSRAAFFAVGLKALLFDSVEREPSGNTWLTKGNLYYLRGRALQEINTEILTSQTMEDSTICATVCLQMFENAWSSSQGPVHLRGLQQMLLKRKPSPTIFYPAIACLDAIDAILRDCPLLLATQAPILRLRKDGTPNPTAPVRTFYPNSPLLFLFNVESSSLDSAPLSGLTRTLTNAFTLVDLFQAEVEISDGTELADRRETAKTRIEIYDGLIAISDSALDTVQGRLAEACKVAAWMHWRAVVGKVPHRRDSENAFDCAYLREILRETSIVDWMHMPYAYLWVLLTGAASSKPIAGDNDDPWISDARSSFFYSRLCQFMMTVGLRWWEDFGQILSNFCWLQAALRRQVA</sequence>
<accession>A0A9P8WBR9</accession>
<dbReference type="PANTHER" id="PTHR37540:SF5">
    <property type="entry name" value="TRANSCRIPTION FACTOR DOMAIN-CONTAINING PROTEIN"/>
    <property type="match status" value="1"/>
</dbReference>
<dbReference type="PANTHER" id="PTHR37540">
    <property type="entry name" value="TRANSCRIPTION FACTOR (ACR-2), PUTATIVE-RELATED-RELATED"/>
    <property type="match status" value="1"/>
</dbReference>
<keyword evidence="3" id="KW-1185">Reference proteome</keyword>
<dbReference type="OrthoDB" id="5006522at2759"/>
<evidence type="ECO:0000313" key="2">
    <source>
        <dbReference type="EMBL" id="KAH6895665.1"/>
    </source>
</evidence>
<gene>
    <name evidence="2" type="ORF">B0T10DRAFT_478583</name>
</gene>
<feature type="region of interest" description="Disordered" evidence="1">
    <location>
        <begin position="31"/>
        <end position="64"/>
    </location>
</feature>
<protein>
    <submittedName>
        <fullName evidence="2">Uncharacterized protein</fullName>
    </submittedName>
</protein>
<comment type="caution">
    <text evidence="2">The sequence shown here is derived from an EMBL/GenBank/DDBJ whole genome shotgun (WGS) entry which is preliminary data.</text>
</comment>
<dbReference type="AlphaFoldDB" id="A0A9P8WBR9"/>
<name>A0A9P8WBR9_9HYPO</name>
<reference evidence="2 3" key="1">
    <citation type="journal article" date="2021" name="Nat. Commun.">
        <title>Genetic determinants of endophytism in the Arabidopsis root mycobiome.</title>
        <authorList>
            <person name="Mesny F."/>
            <person name="Miyauchi S."/>
            <person name="Thiergart T."/>
            <person name="Pickel B."/>
            <person name="Atanasova L."/>
            <person name="Karlsson M."/>
            <person name="Huettel B."/>
            <person name="Barry K.W."/>
            <person name="Haridas S."/>
            <person name="Chen C."/>
            <person name="Bauer D."/>
            <person name="Andreopoulos W."/>
            <person name="Pangilinan J."/>
            <person name="LaButti K."/>
            <person name="Riley R."/>
            <person name="Lipzen A."/>
            <person name="Clum A."/>
            <person name="Drula E."/>
            <person name="Henrissat B."/>
            <person name="Kohler A."/>
            <person name="Grigoriev I.V."/>
            <person name="Martin F.M."/>
            <person name="Hacquard S."/>
        </authorList>
    </citation>
    <scope>NUCLEOTIDE SEQUENCE [LARGE SCALE GENOMIC DNA]</scope>
    <source>
        <strain evidence="2 3">MPI-CAGE-CH-0241</strain>
    </source>
</reference>
<feature type="compositionally biased region" description="Polar residues" evidence="1">
    <location>
        <begin position="41"/>
        <end position="59"/>
    </location>
</feature>